<proteinExistence type="predicted"/>
<evidence type="ECO:0000259" key="9">
    <source>
        <dbReference type="Pfam" id="PF03129"/>
    </source>
</evidence>
<evidence type="ECO:0000256" key="4">
    <source>
        <dbReference type="ARBA" id="ARBA00022840"/>
    </source>
</evidence>
<dbReference type="Gene3D" id="3.90.960.10">
    <property type="entry name" value="YbaK/aminoacyl-tRNA synthetase-associated domain"/>
    <property type="match status" value="1"/>
</dbReference>
<dbReference type="SUPFAM" id="SSF55826">
    <property type="entry name" value="YbaK/ProRS associated domain"/>
    <property type="match status" value="1"/>
</dbReference>
<dbReference type="InterPro" id="IPR002314">
    <property type="entry name" value="aa-tRNA-synt_IIb"/>
</dbReference>
<dbReference type="Gene3D" id="3.30.930.10">
    <property type="entry name" value="Bira Bifunctional Protein, Domain 2"/>
    <property type="match status" value="1"/>
</dbReference>
<dbReference type="CDD" id="cd04334">
    <property type="entry name" value="ProRS-INS"/>
    <property type="match status" value="1"/>
</dbReference>
<dbReference type="GO" id="GO:0004827">
    <property type="term" value="F:proline-tRNA ligase activity"/>
    <property type="evidence" value="ECO:0007669"/>
    <property type="project" value="UniProtKB-UniRule"/>
</dbReference>
<evidence type="ECO:0000256" key="3">
    <source>
        <dbReference type="ARBA" id="ARBA00022741"/>
    </source>
</evidence>
<gene>
    <name evidence="11" type="ORF">HMPREF9103_01847</name>
</gene>
<dbReference type="PANTHER" id="PTHR42753:SF2">
    <property type="entry name" value="PROLINE--TRNA LIGASE"/>
    <property type="match status" value="1"/>
</dbReference>
<organism evidence="11 12">
    <name type="scientific">Lentilactobacillus parafarraginis F0439</name>
    <dbReference type="NCBI Taxonomy" id="797515"/>
    <lineage>
        <taxon>Bacteria</taxon>
        <taxon>Bacillati</taxon>
        <taxon>Bacillota</taxon>
        <taxon>Bacilli</taxon>
        <taxon>Lactobacillales</taxon>
        <taxon>Lactobacillaceae</taxon>
        <taxon>Lentilactobacillus</taxon>
    </lineage>
</organism>
<keyword evidence="6" id="KW-0030">Aminoacyl-tRNA synthetase</keyword>
<dbReference type="GO" id="GO:0005829">
    <property type="term" value="C:cytosol"/>
    <property type="evidence" value="ECO:0007669"/>
    <property type="project" value="TreeGrafter"/>
</dbReference>
<sequence>MEKIHTPDIKTIQEVAGYLKIPADRTIKTMLYIADEKPVVVLVRGDYEVNDVKLKNYLDADFLDLADDSQAMKFLGADFGSLGPVNLPKDMLVLADQRISYMKNAVVGANQNNYHYINANVDRDFKVDKFSDLAIVHEGELSPDGKGNLKFTRGIEIGHIFKLGTRYSENFGANILDENGRSQPIIMGSYGIGISRLLSAISEQNADEDGLIWPETVAPFDVHVIPINYKDTEQEKIASNIEDKLGRMGLSVLVDDRNERPGVKFADADLIGIPLRVTIGKQTVDEGAIEIKLRKTSEIVKTTMSDVAPTVNSLLKRKF</sequence>
<dbReference type="Pfam" id="PF00587">
    <property type="entry name" value="tRNA-synt_2b"/>
    <property type="match status" value="1"/>
</dbReference>
<dbReference type="PATRIC" id="fig|797515.3.peg.1702"/>
<dbReference type="GO" id="GO:0005524">
    <property type="term" value="F:ATP binding"/>
    <property type="evidence" value="ECO:0007669"/>
    <property type="project" value="UniProtKB-KW"/>
</dbReference>
<dbReference type="STRING" id="797515.HMPREF9103_01847"/>
<evidence type="ECO:0000313" key="12">
    <source>
        <dbReference type="Proteomes" id="UP000004625"/>
    </source>
</evidence>
<feature type="domain" description="Anticodon-binding" evidence="9">
    <location>
        <begin position="221"/>
        <end position="312"/>
    </location>
</feature>
<evidence type="ECO:0000259" key="10">
    <source>
        <dbReference type="Pfam" id="PF04073"/>
    </source>
</evidence>
<evidence type="ECO:0000256" key="2">
    <source>
        <dbReference type="ARBA" id="ARBA00022598"/>
    </source>
</evidence>
<dbReference type="AlphaFoldDB" id="G9ZQ42"/>
<evidence type="ECO:0000256" key="5">
    <source>
        <dbReference type="ARBA" id="ARBA00022917"/>
    </source>
</evidence>
<dbReference type="GO" id="GO:0006433">
    <property type="term" value="P:prolyl-tRNA aminoacylation"/>
    <property type="evidence" value="ECO:0007669"/>
    <property type="project" value="UniProtKB-UniRule"/>
</dbReference>
<evidence type="ECO:0000256" key="1">
    <source>
        <dbReference type="ARBA" id="ARBA00022490"/>
    </source>
</evidence>
<dbReference type="HOGENOM" id="CLU_016739_3_0_9"/>
<dbReference type="Proteomes" id="UP000004625">
    <property type="component" value="Unassembled WGS sequence"/>
</dbReference>
<dbReference type="GO" id="GO:0016740">
    <property type="term" value="F:transferase activity"/>
    <property type="evidence" value="ECO:0007669"/>
    <property type="project" value="UniProtKB-ARBA"/>
</dbReference>
<dbReference type="EC" id="6.1.1.15" evidence="7"/>
<dbReference type="InterPro" id="IPR036621">
    <property type="entry name" value="Anticodon-bd_dom_sf"/>
</dbReference>
<keyword evidence="12" id="KW-1185">Reference proteome</keyword>
<dbReference type="SUPFAM" id="SSF55681">
    <property type="entry name" value="Class II aaRS and biotin synthetases"/>
    <property type="match status" value="1"/>
</dbReference>
<dbReference type="FunFam" id="3.40.50.800:FF:000011">
    <property type="entry name" value="Proline--tRNA ligase"/>
    <property type="match status" value="1"/>
</dbReference>
<feature type="domain" description="Aminoacyl-tRNA synthetase class II (G/ P/ S/T)" evidence="8">
    <location>
        <begin position="139"/>
        <end position="205"/>
    </location>
</feature>
<dbReference type="InterPro" id="IPR004500">
    <property type="entry name" value="Pro-tRNA-synth_IIa_bac-type"/>
</dbReference>
<protein>
    <recommendedName>
        <fullName evidence="7">Proline--tRNA ligase</fullName>
        <ecNumber evidence="7">6.1.1.15</ecNumber>
    </recommendedName>
</protein>
<dbReference type="EMBL" id="AGEY01000103">
    <property type="protein sequence ID" value="EHL97851.1"/>
    <property type="molecule type" value="Genomic_DNA"/>
</dbReference>
<dbReference type="eggNOG" id="COG0442">
    <property type="taxonomic scope" value="Bacteria"/>
</dbReference>
<dbReference type="InterPro" id="IPR050062">
    <property type="entry name" value="Pro-tRNA_synthetase"/>
</dbReference>
<dbReference type="FunFam" id="3.30.930.10:FF:000062">
    <property type="entry name" value="Proline--tRNA ligase"/>
    <property type="match status" value="1"/>
</dbReference>
<dbReference type="RefSeq" id="WP_008213286.1">
    <property type="nucleotide sequence ID" value="NZ_JH414989.1"/>
</dbReference>
<dbReference type="SUPFAM" id="SSF52954">
    <property type="entry name" value="Class II aaRS ABD-related"/>
    <property type="match status" value="1"/>
</dbReference>
<dbReference type="Pfam" id="PF04073">
    <property type="entry name" value="tRNA_edit"/>
    <property type="match status" value="1"/>
</dbReference>
<keyword evidence="5" id="KW-0648">Protein biosynthesis</keyword>
<keyword evidence="1" id="KW-0963">Cytoplasm</keyword>
<dbReference type="CDD" id="cd00861">
    <property type="entry name" value="ProRS_anticodon_short"/>
    <property type="match status" value="1"/>
</dbReference>
<evidence type="ECO:0000313" key="11">
    <source>
        <dbReference type="EMBL" id="EHL97851.1"/>
    </source>
</evidence>
<dbReference type="Gene3D" id="3.40.50.800">
    <property type="entry name" value="Anticodon-binding domain"/>
    <property type="match status" value="1"/>
</dbReference>
<evidence type="ECO:0000256" key="6">
    <source>
        <dbReference type="ARBA" id="ARBA00023146"/>
    </source>
</evidence>
<evidence type="ECO:0000256" key="7">
    <source>
        <dbReference type="NCBIfam" id="TIGR00409"/>
    </source>
</evidence>
<accession>G9ZQ42</accession>
<dbReference type="NCBIfam" id="TIGR00409">
    <property type="entry name" value="proS_fam_II"/>
    <property type="match status" value="1"/>
</dbReference>
<keyword evidence="3" id="KW-0547">Nucleotide-binding</keyword>
<reference evidence="11 12" key="1">
    <citation type="submission" date="2011-09" db="EMBL/GenBank/DDBJ databases">
        <authorList>
            <person name="Weinstock G."/>
            <person name="Sodergren E."/>
            <person name="Clifton S."/>
            <person name="Fulton L."/>
            <person name="Fulton B."/>
            <person name="Courtney L."/>
            <person name="Fronick C."/>
            <person name="Harrison M."/>
            <person name="Strong C."/>
            <person name="Farmer C."/>
            <person name="Delahaunty K."/>
            <person name="Markovic C."/>
            <person name="Hall O."/>
            <person name="Minx P."/>
            <person name="Tomlinson C."/>
            <person name="Mitreva M."/>
            <person name="Hou S."/>
            <person name="Chen J."/>
            <person name="Wollam A."/>
            <person name="Pepin K.H."/>
            <person name="Johnson M."/>
            <person name="Bhonagiri V."/>
            <person name="Zhang X."/>
            <person name="Suruliraj S."/>
            <person name="Warren W."/>
            <person name="Chinwalla A."/>
            <person name="Mardis E.R."/>
            <person name="Wilson R.K."/>
        </authorList>
    </citation>
    <scope>NUCLEOTIDE SEQUENCE [LARGE SCALE GENOMIC DNA]</scope>
    <source>
        <strain evidence="11 12">F0439</strain>
    </source>
</reference>
<keyword evidence="2" id="KW-0436">Ligase</keyword>
<dbReference type="InterPro" id="IPR036754">
    <property type="entry name" value="YbaK/aa-tRNA-synt-asso_dom_sf"/>
</dbReference>
<dbReference type="InterPro" id="IPR044140">
    <property type="entry name" value="ProRS_anticodon_short"/>
</dbReference>
<dbReference type="GO" id="GO:0140096">
    <property type="term" value="F:catalytic activity, acting on a protein"/>
    <property type="evidence" value="ECO:0007669"/>
    <property type="project" value="UniProtKB-ARBA"/>
</dbReference>
<dbReference type="InterPro" id="IPR004154">
    <property type="entry name" value="Anticodon-bd"/>
</dbReference>
<dbReference type="GO" id="GO:0002161">
    <property type="term" value="F:aminoacyl-tRNA deacylase activity"/>
    <property type="evidence" value="ECO:0007669"/>
    <property type="project" value="InterPro"/>
</dbReference>
<dbReference type="InterPro" id="IPR007214">
    <property type="entry name" value="YbaK/aa-tRNA-synth-assoc-dom"/>
</dbReference>
<dbReference type="Pfam" id="PF03129">
    <property type="entry name" value="HGTP_anticodon"/>
    <property type="match status" value="1"/>
</dbReference>
<evidence type="ECO:0000259" key="8">
    <source>
        <dbReference type="Pfam" id="PF00587"/>
    </source>
</evidence>
<dbReference type="InterPro" id="IPR045864">
    <property type="entry name" value="aa-tRNA-synth_II/BPL/LPL"/>
</dbReference>
<feature type="domain" description="YbaK/aminoacyl-tRNA synthetase-associated" evidence="10">
    <location>
        <begin position="6"/>
        <end position="122"/>
    </location>
</feature>
<keyword evidence="4" id="KW-0067">ATP-binding</keyword>
<dbReference type="PANTHER" id="PTHR42753">
    <property type="entry name" value="MITOCHONDRIAL RIBOSOME PROTEIN L39/PROLYL-TRNA LIGASE FAMILY MEMBER"/>
    <property type="match status" value="1"/>
</dbReference>
<name>G9ZQ42_9LACO</name>
<comment type="caution">
    <text evidence="11">The sequence shown here is derived from an EMBL/GenBank/DDBJ whole genome shotgun (WGS) entry which is preliminary data.</text>
</comment>